<proteinExistence type="predicted"/>
<dbReference type="GO" id="GO:0008970">
    <property type="term" value="F:phospholipase A1 activity"/>
    <property type="evidence" value="ECO:0007669"/>
    <property type="project" value="TreeGrafter"/>
</dbReference>
<dbReference type="RefSeq" id="WP_169847307.1">
    <property type="nucleotide sequence ID" value="NZ_FOUD01000025.1"/>
</dbReference>
<sequence length="135" mass="14938">MGDHLVVSRGLYSHHGIYLGAGLVAHYKGLSNGLFRRQQDTRICAVPLARFADDTAIRVVRYPSAPYSRTQVVTRARSRLDEDKYQILFNNCEHFARWCWLNCSSSIQVRTGVTIAVSAMILGGVALAIGRGGSR</sequence>
<keyword evidence="1" id="KW-0808">Transferase</keyword>
<keyword evidence="4" id="KW-0472">Membrane</keyword>
<dbReference type="Proteomes" id="UP000242847">
    <property type="component" value="Unassembled WGS sequence"/>
</dbReference>
<dbReference type="STRING" id="254161.SAMN05216256_12543"/>
<dbReference type="InterPro" id="IPR051496">
    <property type="entry name" value="H-rev107_PLA/AT"/>
</dbReference>
<accession>A0A1S8DC55</accession>
<protein>
    <recommendedName>
        <fullName evidence="5">LRAT domain-containing protein</fullName>
    </recommendedName>
</protein>
<dbReference type="InterPro" id="IPR007053">
    <property type="entry name" value="LRAT_dom"/>
</dbReference>
<evidence type="ECO:0000313" key="6">
    <source>
        <dbReference type="EMBL" id="ONM42984.1"/>
    </source>
</evidence>
<evidence type="ECO:0000256" key="1">
    <source>
        <dbReference type="ARBA" id="ARBA00022679"/>
    </source>
</evidence>
<evidence type="ECO:0000256" key="3">
    <source>
        <dbReference type="ARBA" id="ARBA00023098"/>
    </source>
</evidence>
<organism evidence="6 7">
    <name type="scientific">Halopseudomonas pachastrellae</name>
    <dbReference type="NCBI Taxonomy" id="254161"/>
    <lineage>
        <taxon>Bacteria</taxon>
        <taxon>Pseudomonadati</taxon>
        <taxon>Pseudomonadota</taxon>
        <taxon>Gammaproteobacteria</taxon>
        <taxon>Pseudomonadales</taxon>
        <taxon>Pseudomonadaceae</taxon>
        <taxon>Halopseudomonas</taxon>
    </lineage>
</organism>
<feature type="transmembrane region" description="Helical" evidence="4">
    <location>
        <begin position="112"/>
        <end position="130"/>
    </location>
</feature>
<keyword evidence="7" id="KW-1185">Reference proteome</keyword>
<keyword evidence="3" id="KW-0443">Lipid metabolism</keyword>
<keyword evidence="4" id="KW-1133">Transmembrane helix</keyword>
<evidence type="ECO:0000259" key="5">
    <source>
        <dbReference type="PROSITE" id="PS51934"/>
    </source>
</evidence>
<reference evidence="6 7" key="1">
    <citation type="submission" date="2017-01" db="EMBL/GenBank/DDBJ databases">
        <title>Draft genome sequence of Pseudomonas pachastrellae type strain CCUG 46540T from a deep sea.</title>
        <authorList>
            <person name="Gomila M."/>
            <person name="Mulet M."/>
            <person name="Lalucat J."/>
            <person name="Garcia-Valdes E."/>
        </authorList>
    </citation>
    <scope>NUCLEOTIDE SEQUENCE [LARGE SCALE GENOMIC DNA]</scope>
    <source>
        <strain evidence="6 7">CCUG 46540</strain>
    </source>
</reference>
<name>A0A1S8DC55_9GAMM</name>
<dbReference type="GO" id="GO:0070292">
    <property type="term" value="P:N-acylphosphatidylethanolamine metabolic process"/>
    <property type="evidence" value="ECO:0007669"/>
    <property type="project" value="TreeGrafter"/>
</dbReference>
<dbReference type="AlphaFoldDB" id="A0A1S8DC55"/>
<feature type="domain" description="LRAT" evidence="5">
    <location>
        <begin position="4"/>
        <end position="108"/>
    </location>
</feature>
<gene>
    <name evidence="6" type="ORF">BXT89_15115</name>
</gene>
<dbReference type="PANTHER" id="PTHR13943">
    <property type="entry name" value="HRAS-LIKE SUPPRESSOR - RELATED"/>
    <property type="match status" value="1"/>
</dbReference>
<evidence type="ECO:0000256" key="2">
    <source>
        <dbReference type="ARBA" id="ARBA00022801"/>
    </source>
</evidence>
<evidence type="ECO:0000256" key="4">
    <source>
        <dbReference type="SAM" id="Phobius"/>
    </source>
</evidence>
<dbReference type="GO" id="GO:0016410">
    <property type="term" value="F:N-acyltransferase activity"/>
    <property type="evidence" value="ECO:0007669"/>
    <property type="project" value="TreeGrafter"/>
</dbReference>
<dbReference type="Pfam" id="PF04970">
    <property type="entry name" value="LRAT"/>
    <property type="match status" value="1"/>
</dbReference>
<dbReference type="Gene3D" id="3.90.1720.10">
    <property type="entry name" value="endopeptidase domain like (from Nostoc punctiforme)"/>
    <property type="match status" value="1"/>
</dbReference>
<keyword evidence="4" id="KW-0812">Transmembrane</keyword>
<keyword evidence="2" id="KW-0378">Hydrolase</keyword>
<dbReference type="GO" id="GO:0005737">
    <property type="term" value="C:cytoplasm"/>
    <property type="evidence" value="ECO:0007669"/>
    <property type="project" value="TreeGrafter"/>
</dbReference>
<comment type="caution">
    <text evidence="6">The sequence shown here is derived from an EMBL/GenBank/DDBJ whole genome shotgun (WGS) entry which is preliminary data.</text>
</comment>
<dbReference type="PROSITE" id="PS51934">
    <property type="entry name" value="LRAT"/>
    <property type="match status" value="1"/>
</dbReference>
<evidence type="ECO:0000313" key="7">
    <source>
        <dbReference type="Proteomes" id="UP000242847"/>
    </source>
</evidence>
<dbReference type="PANTHER" id="PTHR13943:SF77">
    <property type="entry name" value="LRAT DOMAIN-CONTAINING PROTEIN"/>
    <property type="match status" value="1"/>
</dbReference>
<dbReference type="GO" id="GO:0004623">
    <property type="term" value="F:phospholipase A2 activity"/>
    <property type="evidence" value="ECO:0007669"/>
    <property type="project" value="TreeGrafter"/>
</dbReference>
<dbReference type="EMBL" id="MUBC01000039">
    <property type="protein sequence ID" value="ONM42984.1"/>
    <property type="molecule type" value="Genomic_DNA"/>
</dbReference>